<evidence type="ECO:0000313" key="4">
    <source>
        <dbReference type="Proteomes" id="UP000824469"/>
    </source>
</evidence>
<keyword evidence="4" id="KW-1185">Reference proteome</keyword>
<feature type="region of interest" description="Disordered" evidence="1">
    <location>
        <begin position="50"/>
        <end position="69"/>
    </location>
</feature>
<sequence>IPGTTNFTIILQLLFSHLTLLILANARFLNAFLVMLLWEDSFINAASMASSFDVSPARRSPIPSNRSMT</sequence>
<keyword evidence="2" id="KW-0472">Membrane</keyword>
<evidence type="ECO:0000256" key="1">
    <source>
        <dbReference type="SAM" id="MobiDB-lite"/>
    </source>
</evidence>
<accession>A0AA38LBX5</accession>
<keyword evidence="2" id="KW-0812">Transmembrane</keyword>
<dbReference type="AlphaFoldDB" id="A0AA38LBX5"/>
<protein>
    <submittedName>
        <fullName evidence="3">Uncharacterized protein</fullName>
    </submittedName>
</protein>
<gene>
    <name evidence="3" type="ORF">KI387_021167</name>
</gene>
<evidence type="ECO:0000256" key="2">
    <source>
        <dbReference type="SAM" id="Phobius"/>
    </source>
</evidence>
<evidence type="ECO:0000313" key="3">
    <source>
        <dbReference type="EMBL" id="KAH9319398.1"/>
    </source>
</evidence>
<keyword evidence="2" id="KW-1133">Transmembrane helix</keyword>
<proteinExistence type="predicted"/>
<dbReference type="Proteomes" id="UP000824469">
    <property type="component" value="Unassembled WGS sequence"/>
</dbReference>
<feature type="non-terminal residue" evidence="3">
    <location>
        <position position="69"/>
    </location>
</feature>
<feature type="transmembrane region" description="Helical" evidence="2">
    <location>
        <begin position="14"/>
        <end position="38"/>
    </location>
</feature>
<reference evidence="3 4" key="1">
    <citation type="journal article" date="2021" name="Nat. Plants">
        <title>The Taxus genome provides insights into paclitaxel biosynthesis.</title>
        <authorList>
            <person name="Xiong X."/>
            <person name="Gou J."/>
            <person name="Liao Q."/>
            <person name="Li Y."/>
            <person name="Zhou Q."/>
            <person name="Bi G."/>
            <person name="Li C."/>
            <person name="Du R."/>
            <person name="Wang X."/>
            <person name="Sun T."/>
            <person name="Guo L."/>
            <person name="Liang H."/>
            <person name="Lu P."/>
            <person name="Wu Y."/>
            <person name="Zhang Z."/>
            <person name="Ro D.K."/>
            <person name="Shang Y."/>
            <person name="Huang S."/>
            <person name="Yan J."/>
        </authorList>
    </citation>
    <scope>NUCLEOTIDE SEQUENCE [LARGE SCALE GENOMIC DNA]</scope>
    <source>
        <strain evidence="3">Ta-2019</strain>
    </source>
</reference>
<name>A0AA38LBX5_TAXCH</name>
<dbReference type="EMBL" id="JAHRHJ020000004">
    <property type="protein sequence ID" value="KAH9319398.1"/>
    <property type="molecule type" value="Genomic_DNA"/>
</dbReference>
<comment type="caution">
    <text evidence="3">The sequence shown here is derived from an EMBL/GenBank/DDBJ whole genome shotgun (WGS) entry which is preliminary data.</text>
</comment>
<feature type="non-terminal residue" evidence="3">
    <location>
        <position position="1"/>
    </location>
</feature>
<organism evidence="3 4">
    <name type="scientific">Taxus chinensis</name>
    <name type="common">Chinese yew</name>
    <name type="synonym">Taxus wallichiana var. chinensis</name>
    <dbReference type="NCBI Taxonomy" id="29808"/>
    <lineage>
        <taxon>Eukaryota</taxon>
        <taxon>Viridiplantae</taxon>
        <taxon>Streptophyta</taxon>
        <taxon>Embryophyta</taxon>
        <taxon>Tracheophyta</taxon>
        <taxon>Spermatophyta</taxon>
        <taxon>Pinopsida</taxon>
        <taxon>Pinidae</taxon>
        <taxon>Conifers II</taxon>
        <taxon>Cupressales</taxon>
        <taxon>Taxaceae</taxon>
        <taxon>Taxus</taxon>
    </lineage>
</organism>